<keyword evidence="2" id="KW-1185">Reference proteome</keyword>
<protein>
    <submittedName>
        <fullName evidence="1">Sulfate exporter family transporter</fullName>
    </submittedName>
</protein>
<sequence>MHGNPRCARSKACCAGASKSILSTSSEPLAAGFLRASACKSLQVISIERKVVSFGVSLDSTTRWESDENGVAARADVRETWARFPKFVIGFVIALALVTRIASHCSLAGYRKVVTPEFVAPITALRTWAFIFCFFSIGQTTRIRSLAATGVKPLIAFTVGVAVNIAIGYARSAHVFAPYWNSLGQGS</sequence>
<evidence type="ECO:0000313" key="2">
    <source>
        <dbReference type="Proteomes" id="UP001558850"/>
    </source>
</evidence>
<dbReference type="Proteomes" id="UP001558850">
    <property type="component" value="Unassembled WGS sequence"/>
</dbReference>
<name>A0ACC6U8C3_9BURK</name>
<dbReference type="EMBL" id="JBFRCH010000025">
    <property type="protein sequence ID" value="MEX3935943.1"/>
    <property type="molecule type" value="Genomic_DNA"/>
</dbReference>
<comment type="caution">
    <text evidence="1">The sequence shown here is derived from an EMBL/GenBank/DDBJ whole genome shotgun (WGS) entry which is preliminary data.</text>
</comment>
<accession>A0ACC6U8C3</accession>
<evidence type="ECO:0000313" key="1">
    <source>
        <dbReference type="EMBL" id="MEX3935943.1"/>
    </source>
</evidence>
<reference evidence="1" key="1">
    <citation type="submission" date="2024-07" db="EMBL/GenBank/DDBJ databases">
        <title>A survey of Mimosa microsymbionts across Brazilian biomes reveals a high diversity of Paraburkholderia nodulating endemic species, but also that Cupriavidus is common as a symbiont of widespread species.</title>
        <authorList>
            <person name="Rouws L."/>
            <person name="Barauna A."/>
            <person name="Beukes C."/>
            <person name="Rouws J.R.C."/>
            <person name="De Faria S.M."/>
            <person name="Gross E."/>
            <person name="Bueno Dos Reis Junior F."/>
            <person name="Simon M.F."/>
            <person name="Maluk M."/>
            <person name="Odee D.W."/>
            <person name="Kenicer G."/>
            <person name="Young J.P.W."/>
            <person name="Reis V.M."/>
            <person name="Zilli J."/>
            <person name="James E.K."/>
        </authorList>
    </citation>
    <scope>NUCLEOTIDE SEQUENCE</scope>
    <source>
        <strain evidence="1">EG181B</strain>
    </source>
</reference>
<organism evidence="1 2">
    <name type="scientific">Paraburkholderia phymatum</name>
    <dbReference type="NCBI Taxonomy" id="148447"/>
    <lineage>
        <taxon>Bacteria</taxon>
        <taxon>Pseudomonadati</taxon>
        <taxon>Pseudomonadota</taxon>
        <taxon>Betaproteobacteria</taxon>
        <taxon>Burkholderiales</taxon>
        <taxon>Burkholderiaceae</taxon>
        <taxon>Paraburkholderia</taxon>
    </lineage>
</organism>
<gene>
    <name evidence="1" type="ORF">AB4Y32_29830</name>
</gene>
<proteinExistence type="predicted"/>